<dbReference type="GO" id="GO:0005506">
    <property type="term" value="F:iron ion binding"/>
    <property type="evidence" value="ECO:0007669"/>
    <property type="project" value="InterPro"/>
</dbReference>
<name>A0A7W0CV49_9ACTN</name>
<evidence type="ECO:0000313" key="4">
    <source>
        <dbReference type="Proteomes" id="UP000530928"/>
    </source>
</evidence>
<keyword evidence="2" id="KW-0408">Iron</keyword>
<dbReference type="EMBL" id="JACDUR010000014">
    <property type="protein sequence ID" value="MBA2897825.1"/>
    <property type="molecule type" value="Genomic_DNA"/>
</dbReference>
<gene>
    <name evidence="3" type="ORF">HNR30_009231</name>
</gene>
<dbReference type="InterPro" id="IPR036396">
    <property type="entry name" value="Cyt_P450_sf"/>
</dbReference>
<dbReference type="PANTHER" id="PTHR46696:SF1">
    <property type="entry name" value="CYTOCHROME P450 YJIB-RELATED"/>
    <property type="match status" value="1"/>
</dbReference>
<dbReference type="PANTHER" id="PTHR46696">
    <property type="entry name" value="P450, PUTATIVE (EUROFUNG)-RELATED"/>
    <property type="match status" value="1"/>
</dbReference>
<dbReference type="GO" id="GO:0004497">
    <property type="term" value="F:monooxygenase activity"/>
    <property type="evidence" value="ECO:0007669"/>
    <property type="project" value="UniProtKB-KW"/>
</dbReference>
<evidence type="ECO:0000313" key="3">
    <source>
        <dbReference type="EMBL" id="MBA2897825.1"/>
    </source>
</evidence>
<dbReference type="InterPro" id="IPR001128">
    <property type="entry name" value="Cyt_P450"/>
</dbReference>
<comment type="similarity">
    <text evidence="1 2">Belongs to the cytochrome P450 family.</text>
</comment>
<keyword evidence="2" id="KW-0349">Heme</keyword>
<dbReference type="InterPro" id="IPR017972">
    <property type="entry name" value="Cyt_P450_CS"/>
</dbReference>
<organism evidence="3 4">
    <name type="scientific">Nonomuraea soli</name>
    <dbReference type="NCBI Taxonomy" id="1032476"/>
    <lineage>
        <taxon>Bacteria</taxon>
        <taxon>Bacillati</taxon>
        <taxon>Actinomycetota</taxon>
        <taxon>Actinomycetes</taxon>
        <taxon>Streptosporangiales</taxon>
        <taxon>Streptosporangiaceae</taxon>
        <taxon>Nonomuraea</taxon>
    </lineage>
</organism>
<proteinExistence type="inferred from homology"/>
<sequence>MRTRWRAFFAELREHRPVFVTPAFTVVTTFADVREVLSLERVFSVRAFGPRLEAALGGPFMLSRDATPVNWREKGLMQAMLRPEDAEAVRELAGRAADEALDAAAQRGRIEAVHELFRHVALRVCAGYFGIPGPTPARLGAWTRAIIVDGFANYLGDPDLRAAGEQAGADLLDYLRGVLKERRAAIAAAEGPPPQDIVARLIRTRLPDELGVDDDRLIVNLAGLPLGWVESGPGAMAEAVEQLLLRPGVLAEAVEAAKEPDPSRFDPYVWEALRFSPFFKLLPRVCEQDHVLAAGTPRQTRIPAGTFVLAAPCSAMFDAGAVESPEEFRVARPHHERLFFGMGHHACLGADPAAAVVCEVVRRLLRRGVASLPSPEGDPVRLAHTFPDSYQLALRTEAR</sequence>
<keyword evidence="2" id="KW-0560">Oxidoreductase</keyword>
<dbReference type="RefSeq" id="WP_181616504.1">
    <property type="nucleotide sequence ID" value="NZ_BAABAM010000016.1"/>
</dbReference>
<keyword evidence="2" id="KW-0479">Metal-binding</keyword>
<dbReference type="Pfam" id="PF00067">
    <property type="entry name" value="p450"/>
    <property type="match status" value="1"/>
</dbReference>
<keyword evidence="4" id="KW-1185">Reference proteome</keyword>
<reference evidence="3 4" key="1">
    <citation type="submission" date="2020-07" db="EMBL/GenBank/DDBJ databases">
        <title>Genomic Encyclopedia of Type Strains, Phase IV (KMG-IV): sequencing the most valuable type-strain genomes for metagenomic binning, comparative biology and taxonomic classification.</title>
        <authorList>
            <person name="Goeker M."/>
        </authorList>
    </citation>
    <scope>NUCLEOTIDE SEQUENCE [LARGE SCALE GENOMIC DNA]</scope>
    <source>
        <strain evidence="3 4">DSM 45533</strain>
    </source>
</reference>
<protein>
    <submittedName>
        <fullName evidence="3">Cytochrome P450</fullName>
    </submittedName>
</protein>
<evidence type="ECO:0000256" key="2">
    <source>
        <dbReference type="RuleBase" id="RU000461"/>
    </source>
</evidence>
<keyword evidence="2" id="KW-0503">Monooxygenase</keyword>
<comment type="caution">
    <text evidence="3">The sequence shown here is derived from an EMBL/GenBank/DDBJ whole genome shotgun (WGS) entry which is preliminary data.</text>
</comment>
<dbReference type="PROSITE" id="PS00086">
    <property type="entry name" value="CYTOCHROME_P450"/>
    <property type="match status" value="1"/>
</dbReference>
<dbReference type="Gene3D" id="1.10.630.10">
    <property type="entry name" value="Cytochrome P450"/>
    <property type="match status" value="1"/>
</dbReference>
<dbReference type="GO" id="GO:0020037">
    <property type="term" value="F:heme binding"/>
    <property type="evidence" value="ECO:0007669"/>
    <property type="project" value="InterPro"/>
</dbReference>
<dbReference type="SUPFAM" id="SSF48264">
    <property type="entry name" value="Cytochrome P450"/>
    <property type="match status" value="1"/>
</dbReference>
<evidence type="ECO:0000256" key="1">
    <source>
        <dbReference type="ARBA" id="ARBA00010617"/>
    </source>
</evidence>
<dbReference type="AlphaFoldDB" id="A0A7W0CV49"/>
<dbReference type="Proteomes" id="UP000530928">
    <property type="component" value="Unassembled WGS sequence"/>
</dbReference>
<accession>A0A7W0CV49</accession>
<dbReference type="GO" id="GO:0016705">
    <property type="term" value="F:oxidoreductase activity, acting on paired donors, with incorporation or reduction of molecular oxygen"/>
    <property type="evidence" value="ECO:0007669"/>
    <property type="project" value="InterPro"/>
</dbReference>